<reference evidence="7 8" key="1">
    <citation type="submission" date="2024-01" db="EMBL/GenBank/DDBJ databases">
        <title>The genomes of 5 underutilized Papilionoideae crops provide insights into root nodulation and disease resistanc.</title>
        <authorList>
            <person name="Jiang F."/>
        </authorList>
    </citation>
    <scope>NUCLEOTIDE SEQUENCE [LARGE SCALE GENOMIC DNA]</scope>
    <source>
        <strain evidence="7">DUOXIRENSHENG_FW03</strain>
        <tissue evidence="7">Leaves</tissue>
    </source>
</reference>
<dbReference type="SUPFAM" id="SSF55797">
    <property type="entry name" value="PR-1-like"/>
    <property type="match status" value="1"/>
</dbReference>
<dbReference type="CDD" id="cd05381">
    <property type="entry name" value="CAP_PR-1"/>
    <property type="match status" value="1"/>
</dbReference>
<feature type="signal peptide" evidence="5">
    <location>
        <begin position="1"/>
        <end position="22"/>
    </location>
</feature>
<feature type="domain" description="SCP" evidence="6">
    <location>
        <begin position="24"/>
        <end position="154"/>
    </location>
</feature>
<dbReference type="InterPro" id="IPR035940">
    <property type="entry name" value="CAP_sf"/>
</dbReference>
<evidence type="ECO:0000256" key="3">
    <source>
        <dbReference type="ARBA" id="ARBA00022821"/>
    </source>
</evidence>
<keyword evidence="4" id="KW-1015">Disulfide bond</keyword>
<evidence type="ECO:0000313" key="7">
    <source>
        <dbReference type="EMBL" id="KAK7400431.1"/>
    </source>
</evidence>
<sequence length="158" mass="17752">MKSSNIALILAIISTLCTISLAQNFIKHFLDAHNKARAGIGLKPLTWNSTLAAYAEKYAKSRMGDCKLEHSQGPFGENLAEGYGEFSCEEAVKMWLSEKLNYDHKENKCVNDECLHYTQIIWKNTLHLGCARQRCNNGGVIIVCSYYPPGNYIGEQPY</sequence>
<evidence type="ECO:0000256" key="5">
    <source>
        <dbReference type="SAM" id="SignalP"/>
    </source>
</evidence>
<dbReference type="InterPro" id="IPR018244">
    <property type="entry name" value="Allrgn_V5/Tpx1_CS"/>
</dbReference>
<evidence type="ECO:0000256" key="2">
    <source>
        <dbReference type="ARBA" id="ARBA00022729"/>
    </source>
</evidence>
<comment type="caution">
    <text evidence="7">The sequence shown here is derived from an EMBL/GenBank/DDBJ whole genome shotgun (WGS) entry which is preliminary data.</text>
</comment>
<dbReference type="GO" id="GO:0098542">
    <property type="term" value="P:defense response to other organism"/>
    <property type="evidence" value="ECO:0007669"/>
    <property type="project" value="UniProtKB-ARBA"/>
</dbReference>
<gene>
    <name evidence="7" type="ORF">VNO78_11637</name>
</gene>
<dbReference type="InterPro" id="IPR001283">
    <property type="entry name" value="CRISP-related"/>
</dbReference>
<evidence type="ECO:0000256" key="1">
    <source>
        <dbReference type="ARBA" id="ARBA00009923"/>
    </source>
</evidence>
<evidence type="ECO:0000313" key="8">
    <source>
        <dbReference type="Proteomes" id="UP001386955"/>
    </source>
</evidence>
<dbReference type="Proteomes" id="UP001386955">
    <property type="component" value="Unassembled WGS sequence"/>
</dbReference>
<comment type="similarity">
    <text evidence="1">Belongs to the CRISP family.</text>
</comment>
<organism evidence="7 8">
    <name type="scientific">Psophocarpus tetragonolobus</name>
    <name type="common">Winged bean</name>
    <name type="synonym">Dolichos tetragonolobus</name>
    <dbReference type="NCBI Taxonomy" id="3891"/>
    <lineage>
        <taxon>Eukaryota</taxon>
        <taxon>Viridiplantae</taxon>
        <taxon>Streptophyta</taxon>
        <taxon>Embryophyta</taxon>
        <taxon>Tracheophyta</taxon>
        <taxon>Spermatophyta</taxon>
        <taxon>Magnoliopsida</taxon>
        <taxon>eudicotyledons</taxon>
        <taxon>Gunneridae</taxon>
        <taxon>Pentapetalae</taxon>
        <taxon>rosids</taxon>
        <taxon>fabids</taxon>
        <taxon>Fabales</taxon>
        <taxon>Fabaceae</taxon>
        <taxon>Papilionoideae</taxon>
        <taxon>50 kb inversion clade</taxon>
        <taxon>NPAAA clade</taxon>
        <taxon>indigoferoid/millettioid clade</taxon>
        <taxon>Phaseoleae</taxon>
        <taxon>Psophocarpus</taxon>
    </lineage>
</organism>
<protein>
    <recommendedName>
        <fullName evidence="6">SCP domain-containing protein</fullName>
    </recommendedName>
</protein>
<dbReference type="SMART" id="SM00198">
    <property type="entry name" value="SCP"/>
    <property type="match status" value="1"/>
</dbReference>
<keyword evidence="3" id="KW-0611">Plant defense</keyword>
<proteinExistence type="inferred from homology"/>
<dbReference type="PANTHER" id="PTHR10334">
    <property type="entry name" value="CYSTEINE-RICH SECRETORY PROTEIN-RELATED"/>
    <property type="match status" value="1"/>
</dbReference>
<dbReference type="EMBL" id="JAYMYS010000003">
    <property type="protein sequence ID" value="KAK7400431.1"/>
    <property type="molecule type" value="Genomic_DNA"/>
</dbReference>
<dbReference type="FunFam" id="3.40.33.10:FF:000006">
    <property type="entry name" value="Putative pathogenesis-related protein 1"/>
    <property type="match status" value="1"/>
</dbReference>
<dbReference type="InterPro" id="IPR014044">
    <property type="entry name" value="CAP_dom"/>
</dbReference>
<dbReference type="AlphaFoldDB" id="A0AAN9SPN6"/>
<dbReference type="PROSITE" id="PS01010">
    <property type="entry name" value="CRISP_2"/>
    <property type="match status" value="1"/>
</dbReference>
<keyword evidence="2 5" id="KW-0732">Signal</keyword>
<accession>A0AAN9SPN6</accession>
<evidence type="ECO:0000259" key="6">
    <source>
        <dbReference type="SMART" id="SM00198"/>
    </source>
</evidence>
<keyword evidence="8" id="KW-1185">Reference proteome</keyword>
<dbReference type="Pfam" id="PF00188">
    <property type="entry name" value="CAP"/>
    <property type="match status" value="1"/>
</dbReference>
<name>A0AAN9SPN6_PSOTE</name>
<evidence type="ECO:0000256" key="4">
    <source>
        <dbReference type="ARBA" id="ARBA00023157"/>
    </source>
</evidence>
<dbReference type="GO" id="GO:0005576">
    <property type="term" value="C:extracellular region"/>
    <property type="evidence" value="ECO:0007669"/>
    <property type="project" value="InterPro"/>
</dbReference>
<dbReference type="Gene3D" id="3.40.33.10">
    <property type="entry name" value="CAP"/>
    <property type="match status" value="1"/>
</dbReference>
<dbReference type="PRINTS" id="PR00837">
    <property type="entry name" value="V5TPXLIKE"/>
</dbReference>
<feature type="chain" id="PRO_5043044147" description="SCP domain-containing protein" evidence="5">
    <location>
        <begin position="23"/>
        <end position="158"/>
    </location>
</feature>